<dbReference type="InterPro" id="IPR036527">
    <property type="entry name" value="SCP2_sterol-bd_dom_sf"/>
</dbReference>
<keyword evidence="7" id="KW-1185">Reference proteome</keyword>
<feature type="compositionally biased region" description="Low complexity" evidence="4">
    <location>
        <begin position="225"/>
        <end position="244"/>
    </location>
</feature>
<evidence type="ECO:0000313" key="6">
    <source>
        <dbReference type="EMBL" id="MBL7258407.1"/>
    </source>
</evidence>
<keyword evidence="1" id="KW-0805">Transcription regulation</keyword>
<dbReference type="EMBL" id="JAENHO010000008">
    <property type="protein sequence ID" value="MBL7258407.1"/>
    <property type="molecule type" value="Genomic_DNA"/>
</dbReference>
<dbReference type="PROSITE" id="PS51118">
    <property type="entry name" value="HTH_HXLR"/>
    <property type="match status" value="1"/>
</dbReference>
<evidence type="ECO:0000259" key="5">
    <source>
        <dbReference type="PROSITE" id="PS51118"/>
    </source>
</evidence>
<gene>
    <name evidence="6" type="ORF">JKJ07_29265</name>
</gene>
<accession>A0ABS1VV98</accession>
<dbReference type="SUPFAM" id="SSF55718">
    <property type="entry name" value="SCP-like"/>
    <property type="match status" value="1"/>
</dbReference>
<evidence type="ECO:0000256" key="2">
    <source>
        <dbReference type="ARBA" id="ARBA00023125"/>
    </source>
</evidence>
<keyword evidence="3" id="KW-0804">Transcription</keyword>
<dbReference type="PANTHER" id="PTHR33204:SF18">
    <property type="entry name" value="TRANSCRIPTIONAL REGULATORY PROTEIN"/>
    <property type="match status" value="1"/>
</dbReference>
<feature type="region of interest" description="Disordered" evidence="4">
    <location>
        <begin position="215"/>
        <end position="244"/>
    </location>
</feature>
<evidence type="ECO:0000256" key="4">
    <source>
        <dbReference type="SAM" id="MobiDB-lite"/>
    </source>
</evidence>
<organism evidence="6 7">
    <name type="scientific">Paractinoplanes lichenicola</name>
    <dbReference type="NCBI Taxonomy" id="2802976"/>
    <lineage>
        <taxon>Bacteria</taxon>
        <taxon>Bacillati</taxon>
        <taxon>Actinomycetota</taxon>
        <taxon>Actinomycetes</taxon>
        <taxon>Micromonosporales</taxon>
        <taxon>Micromonosporaceae</taxon>
        <taxon>Paractinoplanes</taxon>
    </lineage>
</organism>
<reference evidence="6 7" key="1">
    <citation type="submission" date="2021-01" db="EMBL/GenBank/DDBJ databases">
        <title>Actinoplanes sp. nov. LDG1-01 isolated from lichen.</title>
        <authorList>
            <person name="Saeng-In P."/>
            <person name="Phongsopitanun W."/>
            <person name="Kanchanasin P."/>
            <person name="Yuki M."/>
            <person name="Kudo T."/>
            <person name="Ohkuma M."/>
            <person name="Tanasupawat S."/>
        </authorList>
    </citation>
    <scope>NUCLEOTIDE SEQUENCE [LARGE SCALE GENOMIC DNA]</scope>
    <source>
        <strain evidence="6 7">LDG1-01</strain>
    </source>
</reference>
<dbReference type="Gene3D" id="1.10.10.10">
    <property type="entry name" value="Winged helix-like DNA-binding domain superfamily/Winged helix DNA-binding domain"/>
    <property type="match status" value="1"/>
</dbReference>
<comment type="caution">
    <text evidence="6">The sequence shown here is derived from an EMBL/GenBank/DDBJ whole genome shotgun (WGS) entry which is preliminary data.</text>
</comment>
<dbReference type="SUPFAM" id="SSF46785">
    <property type="entry name" value="Winged helix' DNA-binding domain"/>
    <property type="match status" value="1"/>
</dbReference>
<dbReference type="Gene3D" id="3.30.1050.10">
    <property type="entry name" value="SCP2 sterol-binding domain"/>
    <property type="match status" value="1"/>
</dbReference>
<dbReference type="InterPro" id="IPR036390">
    <property type="entry name" value="WH_DNA-bd_sf"/>
</dbReference>
<evidence type="ECO:0000256" key="3">
    <source>
        <dbReference type="ARBA" id="ARBA00023163"/>
    </source>
</evidence>
<dbReference type="InterPro" id="IPR002577">
    <property type="entry name" value="HTH_HxlR"/>
</dbReference>
<proteinExistence type="predicted"/>
<dbReference type="Proteomes" id="UP000598996">
    <property type="component" value="Unassembled WGS sequence"/>
</dbReference>
<protein>
    <submittedName>
        <fullName evidence="6">Helix-turn-helix transcriptional regulator</fullName>
    </submittedName>
</protein>
<evidence type="ECO:0000313" key="7">
    <source>
        <dbReference type="Proteomes" id="UP000598996"/>
    </source>
</evidence>
<feature type="domain" description="HTH hxlR-type" evidence="5">
    <location>
        <begin position="8"/>
        <end position="106"/>
    </location>
</feature>
<dbReference type="PANTHER" id="PTHR33204">
    <property type="entry name" value="TRANSCRIPTIONAL REGULATOR, MARR FAMILY"/>
    <property type="match status" value="1"/>
</dbReference>
<dbReference type="Pfam" id="PF01638">
    <property type="entry name" value="HxlR"/>
    <property type="match status" value="1"/>
</dbReference>
<sequence length="244" mass="26032">MRSYRDLCGIARALDVVGERWALLVVRELLFGPKRFADLHRGLPGLSQNVLTQRLRELEDSGVLVRRRALPPAAGLIYELTDRGRTLEPVLLALGRFGSPLSPQPDSAEELSPDALIVALRTTFDAAAMGAVRGTVRLRLPGDAFLLTAGPEGLTAVRGDAPADAALTCTVRTVQDLVFDRRDLDEAIRSEAATAEGDLRLLRLLLVAFDDHRAVTDAAPPGSPPGSSSPAPSQESSPARSSLG</sequence>
<keyword evidence="2" id="KW-0238">DNA-binding</keyword>
<dbReference type="RefSeq" id="WP_202995024.1">
    <property type="nucleotide sequence ID" value="NZ_JAENHO010000008.1"/>
</dbReference>
<evidence type="ECO:0000256" key="1">
    <source>
        <dbReference type="ARBA" id="ARBA00023015"/>
    </source>
</evidence>
<name>A0ABS1VV98_9ACTN</name>
<dbReference type="InterPro" id="IPR036388">
    <property type="entry name" value="WH-like_DNA-bd_sf"/>
</dbReference>